<protein>
    <recommendedName>
        <fullName evidence="4">Lipoprotein</fullName>
    </recommendedName>
</protein>
<comment type="caution">
    <text evidence="2">The sequence shown here is derived from an EMBL/GenBank/DDBJ whole genome shotgun (WGS) entry which is preliminary data.</text>
</comment>
<accession>H1Q401</accession>
<feature type="signal peptide" evidence="1">
    <location>
        <begin position="1"/>
        <end position="22"/>
    </location>
</feature>
<organism evidence="2 3">
    <name type="scientific">Prevotella micans F0438</name>
    <dbReference type="NCBI Taxonomy" id="883158"/>
    <lineage>
        <taxon>Bacteria</taxon>
        <taxon>Pseudomonadati</taxon>
        <taxon>Bacteroidota</taxon>
        <taxon>Bacteroidia</taxon>
        <taxon>Bacteroidales</taxon>
        <taxon>Prevotellaceae</taxon>
        <taxon>Prevotella</taxon>
    </lineage>
</organism>
<dbReference type="RefSeq" id="WP_006953164.1">
    <property type="nucleotide sequence ID" value="NZ_JH594523.1"/>
</dbReference>
<proteinExistence type="predicted"/>
<gene>
    <name evidence="2" type="ORF">HMPREF9140_01639</name>
</gene>
<keyword evidence="1" id="KW-0732">Signal</keyword>
<dbReference type="HOGENOM" id="CLU_1569281_0_0_10"/>
<evidence type="ECO:0000313" key="3">
    <source>
        <dbReference type="Proteomes" id="UP000016023"/>
    </source>
</evidence>
<sequence>MKKKIFFMMLPLAGICFSCSNADSSEDVYNLPEQTQQTRSVDASDAKLGKAIASVIEKKDKSDYTSDYIIYSAEDDKCFIFTEEEYSFASALADVIMSGASDKIISSEQLLKAPKKPDTDWTYVSKVRNALQTIEIGNKIRKQAPKGQNIEIKLIAQKDRSYNVYWRPFK</sequence>
<evidence type="ECO:0000313" key="2">
    <source>
        <dbReference type="EMBL" id="EHO68067.1"/>
    </source>
</evidence>
<evidence type="ECO:0008006" key="4">
    <source>
        <dbReference type="Google" id="ProtNLM"/>
    </source>
</evidence>
<reference evidence="2 3" key="1">
    <citation type="submission" date="2011-12" db="EMBL/GenBank/DDBJ databases">
        <title>The Genome Sequence of Prevotella micans F0438.</title>
        <authorList>
            <consortium name="The Broad Institute Genome Sequencing Platform"/>
            <person name="Earl A."/>
            <person name="Ward D."/>
            <person name="Feldgarden M."/>
            <person name="Gevers D."/>
            <person name="Izard J."/>
            <person name="Baranova O.V."/>
            <person name="Blanton J.M."/>
            <person name="Wade W.G."/>
            <person name="Dewhirst F.E."/>
            <person name="Young S.K."/>
            <person name="Zeng Q."/>
            <person name="Gargeya S."/>
            <person name="Fitzgerald M."/>
            <person name="Haas B."/>
            <person name="Abouelleil A."/>
            <person name="Alvarado L."/>
            <person name="Arachchi H.M."/>
            <person name="Berlin A."/>
            <person name="Chapman S.B."/>
            <person name="Gearin G."/>
            <person name="Goldberg J."/>
            <person name="Griggs A."/>
            <person name="Gujja S."/>
            <person name="Hansen M."/>
            <person name="Heiman D."/>
            <person name="Howarth C."/>
            <person name="Larimer J."/>
            <person name="Lui A."/>
            <person name="MacDonald P.J.P."/>
            <person name="McCowen C."/>
            <person name="Montmayeur A."/>
            <person name="Murphy C."/>
            <person name="Neiman D."/>
            <person name="Pearson M."/>
            <person name="Priest M."/>
            <person name="Roberts A."/>
            <person name="Saif S."/>
            <person name="Shea T."/>
            <person name="Sisk P."/>
            <person name="Stolte C."/>
            <person name="Sykes S."/>
            <person name="Wortman J."/>
            <person name="Nusbaum C."/>
            <person name="Birren B."/>
        </authorList>
    </citation>
    <scope>NUCLEOTIDE SEQUENCE [LARGE SCALE GENOMIC DNA]</scope>
    <source>
        <strain evidence="2 3">F0438</strain>
    </source>
</reference>
<dbReference type="AlphaFoldDB" id="H1Q401"/>
<name>H1Q401_9BACT</name>
<keyword evidence="3" id="KW-1185">Reference proteome</keyword>
<feature type="chain" id="PRO_5003552928" description="Lipoprotein" evidence="1">
    <location>
        <begin position="23"/>
        <end position="170"/>
    </location>
</feature>
<dbReference type="Proteomes" id="UP000016023">
    <property type="component" value="Unassembled WGS sequence"/>
</dbReference>
<evidence type="ECO:0000256" key="1">
    <source>
        <dbReference type="SAM" id="SignalP"/>
    </source>
</evidence>
<dbReference type="EMBL" id="AGWK01000043">
    <property type="protein sequence ID" value="EHO68067.1"/>
    <property type="molecule type" value="Genomic_DNA"/>
</dbReference>
<dbReference type="PATRIC" id="fig|883158.3.peg.1642"/>